<sequence>MRKPRWMDVLRERLSLLVPEWRGWGRLVWCIRQQRALVGSGGRVVWVRGPELAWATWGARHGLFAIEQMDGLPYLQPSSAAPHDAGPAR</sequence>
<organism evidence="1 2">
    <name type="scientific">Anaeromyxobacter dehalogenans (strain ATCC BAA-258 / DSM 21875 / 2CP-1)</name>
    <dbReference type="NCBI Taxonomy" id="455488"/>
    <lineage>
        <taxon>Bacteria</taxon>
        <taxon>Pseudomonadati</taxon>
        <taxon>Myxococcota</taxon>
        <taxon>Myxococcia</taxon>
        <taxon>Myxococcales</taxon>
        <taxon>Cystobacterineae</taxon>
        <taxon>Anaeromyxobacteraceae</taxon>
        <taxon>Anaeromyxobacter</taxon>
    </lineage>
</organism>
<dbReference type="KEGG" id="acp:A2cp1_2183"/>
<dbReference type="AlphaFoldDB" id="B8J9B6"/>
<gene>
    <name evidence="1" type="ordered locus">A2cp1_2183</name>
</gene>
<evidence type="ECO:0000313" key="2">
    <source>
        <dbReference type="Proteomes" id="UP000007089"/>
    </source>
</evidence>
<accession>B8J9B6</accession>
<evidence type="ECO:0000313" key="1">
    <source>
        <dbReference type="EMBL" id="ACL65522.1"/>
    </source>
</evidence>
<dbReference type="RefSeq" id="WP_012633368.1">
    <property type="nucleotide sequence ID" value="NC_011891.1"/>
</dbReference>
<proteinExistence type="predicted"/>
<keyword evidence="2" id="KW-1185">Reference proteome</keyword>
<protein>
    <submittedName>
        <fullName evidence="1">Uncharacterized protein</fullName>
    </submittedName>
</protein>
<dbReference type="Proteomes" id="UP000007089">
    <property type="component" value="Chromosome"/>
</dbReference>
<dbReference type="EMBL" id="CP001359">
    <property type="protein sequence ID" value="ACL65522.1"/>
    <property type="molecule type" value="Genomic_DNA"/>
</dbReference>
<dbReference type="HOGENOM" id="CLU_2448185_0_0_7"/>
<reference evidence="1" key="1">
    <citation type="submission" date="2009-01" db="EMBL/GenBank/DDBJ databases">
        <title>Complete sequence of Anaeromyxobacter dehalogenans 2CP-1.</title>
        <authorList>
            <consortium name="US DOE Joint Genome Institute"/>
            <person name="Lucas S."/>
            <person name="Copeland A."/>
            <person name="Lapidus A."/>
            <person name="Glavina del Rio T."/>
            <person name="Dalin E."/>
            <person name="Tice H."/>
            <person name="Bruce D."/>
            <person name="Goodwin L."/>
            <person name="Pitluck S."/>
            <person name="Saunders E."/>
            <person name="Brettin T."/>
            <person name="Detter J.C."/>
            <person name="Han C."/>
            <person name="Larimer F."/>
            <person name="Land M."/>
            <person name="Hauser L."/>
            <person name="Kyrpides N."/>
            <person name="Ovchinnikova G."/>
            <person name="Beliaev A.S."/>
            <person name="Richardson P."/>
        </authorList>
    </citation>
    <scope>NUCLEOTIDE SEQUENCE</scope>
    <source>
        <strain evidence="1">2CP-1</strain>
    </source>
</reference>
<name>B8J9B6_ANAD2</name>